<reference evidence="2 3" key="1">
    <citation type="submission" date="2017-08" db="EMBL/GenBank/DDBJ databases">
        <title>Harnessing the power of phylogenomics to disentangle the directionality and signatures of interkingdom host jumping in the parasitic fungal genus Tolypocladium.</title>
        <authorList>
            <person name="Quandt C.A."/>
            <person name="Patterson W."/>
            <person name="Spatafora J.W."/>
        </authorList>
    </citation>
    <scope>NUCLEOTIDE SEQUENCE [LARGE SCALE GENOMIC DNA]</scope>
    <source>
        <strain evidence="2 3">CBS 113982</strain>
    </source>
</reference>
<gene>
    <name evidence="2" type="ORF">TCAP_03434</name>
</gene>
<keyword evidence="1" id="KW-0812">Transmembrane</keyword>
<organism evidence="2 3">
    <name type="scientific">Tolypocladium capitatum</name>
    <dbReference type="NCBI Taxonomy" id="45235"/>
    <lineage>
        <taxon>Eukaryota</taxon>
        <taxon>Fungi</taxon>
        <taxon>Dikarya</taxon>
        <taxon>Ascomycota</taxon>
        <taxon>Pezizomycotina</taxon>
        <taxon>Sordariomycetes</taxon>
        <taxon>Hypocreomycetidae</taxon>
        <taxon>Hypocreales</taxon>
        <taxon>Ophiocordycipitaceae</taxon>
        <taxon>Tolypocladium</taxon>
    </lineage>
</organism>
<keyword evidence="1" id="KW-1133">Transmembrane helix</keyword>
<dbReference type="OrthoDB" id="5015154at2759"/>
<evidence type="ECO:0000313" key="3">
    <source>
        <dbReference type="Proteomes" id="UP000236621"/>
    </source>
</evidence>
<feature type="transmembrane region" description="Helical" evidence="1">
    <location>
        <begin position="12"/>
        <end position="31"/>
    </location>
</feature>
<dbReference type="EMBL" id="NRSZ01000519">
    <property type="protein sequence ID" value="PNY26643.1"/>
    <property type="molecule type" value="Genomic_DNA"/>
</dbReference>
<accession>A0A2K3QGL4</accession>
<proteinExistence type="predicted"/>
<comment type="caution">
    <text evidence="2">The sequence shown here is derived from an EMBL/GenBank/DDBJ whole genome shotgun (WGS) entry which is preliminary data.</text>
</comment>
<name>A0A2K3QGL4_9HYPO</name>
<evidence type="ECO:0000256" key="1">
    <source>
        <dbReference type="SAM" id="Phobius"/>
    </source>
</evidence>
<sequence length="444" mass="50678">MGFFISPRRLWGLLGIIWVAICILPFINGLIEGRFLFQLLRQQREQSRRNLRSSIRTAQMLDRASIPGFKSAHDARFPPYYIPQLRDPTGWWERLGLTRFDVDVTNMASTPDLELITALARMELYREERRHEDGAPWHHWVFASAQAGRMEGVFYDEWDEAFDDLLRHHHAKPTPGNASFHFVSCPDRYFCGAWFVKAPALLHLTTEAPDLFDAATAMMSTSHKEVPGYDNVTVRVMEFPIADPRRLGLAPGVFPSPFNQLRAVTADQYGWQRHPPYRRYVQVWRRLREHAAAEEQAHPRTYGLLVGLEKGLLTGLDLRGSIPWQVMPRMTGTFVSTVLHVMCERGLVTALEYLLQAPGAGHDDEKPGSLQPDDAMDEILILDFVEAFPDIAGEIVRSSADSGEAWEKMKDAIRSFLSTDEEKEVQVRPSTLSGYYFSNTSQDR</sequence>
<keyword evidence="3" id="KW-1185">Reference proteome</keyword>
<dbReference type="AlphaFoldDB" id="A0A2K3QGL4"/>
<protein>
    <submittedName>
        <fullName evidence="2">Uncharacterized protein</fullName>
    </submittedName>
</protein>
<keyword evidence="1" id="KW-0472">Membrane</keyword>
<evidence type="ECO:0000313" key="2">
    <source>
        <dbReference type="EMBL" id="PNY26643.1"/>
    </source>
</evidence>
<dbReference type="Proteomes" id="UP000236621">
    <property type="component" value="Unassembled WGS sequence"/>
</dbReference>